<dbReference type="AlphaFoldDB" id="A0A650CN39"/>
<dbReference type="InterPro" id="IPR001296">
    <property type="entry name" value="Glyco_trans_1"/>
</dbReference>
<proteinExistence type="predicted"/>
<feature type="domain" description="Glycosyl transferase family 1" evidence="3">
    <location>
        <begin position="344"/>
        <end position="497"/>
    </location>
</feature>
<feature type="domain" description="Starch synthase catalytic" evidence="4">
    <location>
        <begin position="16"/>
        <end position="256"/>
    </location>
</feature>
<keyword evidence="6" id="KW-1185">Reference proteome</keyword>
<dbReference type="RefSeq" id="WP_156005482.1">
    <property type="nucleotide sequence ID" value="NZ_CP045483.1"/>
</dbReference>
<evidence type="ECO:0000313" key="6">
    <source>
        <dbReference type="Proteomes" id="UP000423396"/>
    </source>
</evidence>
<protein>
    <submittedName>
        <fullName evidence="5">Glycosyltransferase</fullName>
    </submittedName>
</protein>
<gene>
    <name evidence="5" type="ORF">D1868_03225</name>
</gene>
<dbReference type="Pfam" id="PF08323">
    <property type="entry name" value="Glyco_transf_5"/>
    <property type="match status" value="1"/>
</dbReference>
<dbReference type="PANTHER" id="PTHR45825:SF11">
    <property type="entry name" value="ALPHA AMYLASE DOMAIN-CONTAINING PROTEIN"/>
    <property type="match status" value="1"/>
</dbReference>
<evidence type="ECO:0000313" key="5">
    <source>
        <dbReference type="EMBL" id="QGR19082.1"/>
    </source>
</evidence>
<evidence type="ECO:0000259" key="3">
    <source>
        <dbReference type="Pfam" id="PF00534"/>
    </source>
</evidence>
<accession>A0A650CN39</accession>
<name>A0A650CN39_9CREN</name>
<dbReference type="SUPFAM" id="SSF53756">
    <property type="entry name" value="UDP-Glycosyltransferase/glycogen phosphorylase"/>
    <property type="match status" value="1"/>
</dbReference>
<keyword evidence="1" id="KW-0328">Glycosyltransferase</keyword>
<dbReference type="GO" id="GO:0016757">
    <property type="term" value="F:glycosyltransferase activity"/>
    <property type="evidence" value="ECO:0007669"/>
    <property type="project" value="UniProtKB-KW"/>
</dbReference>
<dbReference type="EMBL" id="CP045483">
    <property type="protein sequence ID" value="QGR19082.1"/>
    <property type="molecule type" value="Genomic_DNA"/>
</dbReference>
<evidence type="ECO:0000256" key="1">
    <source>
        <dbReference type="ARBA" id="ARBA00022676"/>
    </source>
</evidence>
<dbReference type="GeneID" id="42798050"/>
<dbReference type="OrthoDB" id="132546at2157"/>
<dbReference type="Proteomes" id="UP000423396">
    <property type="component" value="Chromosome"/>
</dbReference>
<keyword evidence="2 5" id="KW-0808">Transferase</keyword>
<sequence>MRRYESLWMPDEIKSIWMISAELTKVASLGGLGPVVYNLSKILAEKGYKVTVLMPSHGRHLDPKFREFLSLRELPLVAEGDRVGLDGNRYHYKLGFEEGKLDGFNVILVKGLDYNTGVLMDNWSIYANITEKASLLARGVMKYSEFSIPSNVPSIIHVHDWHSVLAGVGAKQVFETRRIIVPLVYTIHLINKVGFPWHYASEDWSGLVNCPHYIWKVIKHELYTTRQVWDDLSSGFIEKFGAYEADMIATVSKSYLTYDVYNFIGNWIENKSCVTYNGTDWNISEVIEYAKARFNTTDRNIVRRRLYEELERLRIIPEDYLTGNMLWNNRFRIGIKDDWTYARLDDGPLVLFAGRMVYQKGVDLLIRAFRETLNVIPNAKLIISGLPSGDYGLLQDVINKASEMGGNIRIIMSSSLPKDIYKLFYYAASVFAIPSRWEPFGLVSVEAMALGVPVVAYAVGGLRETVVDIRGDSENGTGFLVEPENIWELGRALTTSLLLSIATEKKDTSILNNPNLIFKPESVDFWDKVRENSIRRVEENFRWSTSVKQLLNCYSKAQTMAKYRVLASF</sequence>
<organism evidence="5 6">
    <name type="scientific">Stygiolobus azoricus</name>
    <dbReference type="NCBI Taxonomy" id="41675"/>
    <lineage>
        <taxon>Archaea</taxon>
        <taxon>Thermoproteota</taxon>
        <taxon>Thermoprotei</taxon>
        <taxon>Sulfolobales</taxon>
        <taxon>Sulfolobaceae</taxon>
        <taxon>Stygiolobus</taxon>
    </lineage>
</organism>
<dbReference type="PANTHER" id="PTHR45825">
    <property type="entry name" value="GRANULE-BOUND STARCH SYNTHASE 1, CHLOROPLASTIC/AMYLOPLASTIC"/>
    <property type="match status" value="1"/>
</dbReference>
<evidence type="ECO:0000259" key="4">
    <source>
        <dbReference type="Pfam" id="PF08323"/>
    </source>
</evidence>
<dbReference type="Gene3D" id="3.40.50.2000">
    <property type="entry name" value="Glycogen Phosphorylase B"/>
    <property type="match status" value="2"/>
</dbReference>
<dbReference type="InterPro" id="IPR013534">
    <property type="entry name" value="Starch_synth_cat_dom"/>
</dbReference>
<reference evidence="5 6" key="1">
    <citation type="submission" date="2019-10" db="EMBL/GenBank/DDBJ databases">
        <title>Genome Sequences from Six Type Strain Members of the Archaeal Family Sulfolobaceae: Acidianus ambivalens, Acidianus infernus, Metallosphaera prunae, Stygiolobus azoricus, Sulfolobus metallicus, and Sulfurisphaera ohwakuensis.</title>
        <authorList>
            <person name="Counts J.A."/>
            <person name="Kelly R.M."/>
        </authorList>
    </citation>
    <scope>NUCLEOTIDE SEQUENCE [LARGE SCALE GENOMIC DNA]</scope>
    <source>
        <strain evidence="5 6">FC6</strain>
    </source>
</reference>
<dbReference type="KEGG" id="sazo:D1868_03225"/>
<dbReference type="Pfam" id="PF00534">
    <property type="entry name" value="Glycos_transf_1"/>
    <property type="match status" value="1"/>
</dbReference>
<evidence type="ECO:0000256" key="2">
    <source>
        <dbReference type="ARBA" id="ARBA00022679"/>
    </source>
</evidence>